<gene>
    <name evidence="2" type="ORF">B0H65DRAFT_518365</name>
</gene>
<dbReference type="InterPro" id="IPR019341">
    <property type="entry name" value="Alpha/Gamma-adaptin-bd_p34"/>
</dbReference>
<evidence type="ECO:0000313" key="2">
    <source>
        <dbReference type="EMBL" id="KAK3350787.1"/>
    </source>
</evidence>
<protein>
    <recommendedName>
        <fullName evidence="4">Alpha and gamma adaptin binding protein p34</fullName>
    </recommendedName>
</protein>
<dbReference type="Proteomes" id="UP001278500">
    <property type="component" value="Unassembled WGS sequence"/>
</dbReference>
<dbReference type="RefSeq" id="XP_062684082.1">
    <property type="nucleotide sequence ID" value="XM_062828695.1"/>
</dbReference>
<reference evidence="2" key="1">
    <citation type="journal article" date="2023" name="Mol. Phylogenet. Evol.">
        <title>Genome-scale phylogeny and comparative genomics of the fungal order Sordariales.</title>
        <authorList>
            <person name="Hensen N."/>
            <person name="Bonometti L."/>
            <person name="Westerberg I."/>
            <person name="Brannstrom I.O."/>
            <person name="Guillou S."/>
            <person name="Cros-Aarteil S."/>
            <person name="Calhoun S."/>
            <person name="Haridas S."/>
            <person name="Kuo A."/>
            <person name="Mondo S."/>
            <person name="Pangilinan J."/>
            <person name="Riley R."/>
            <person name="LaButti K."/>
            <person name="Andreopoulos B."/>
            <person name="Lipzen A."/>
            <person name="Chen C."/>
            <person name="Yan M."/>
            <person name="Daum C."/>
            <person name="Ng V."/>
            <person name="Clum A."/>
            <person name="Steindorff A."/>
            <person name="Ohm R.A."/>
            <person name="Martin F."/>
            <person name="Silar P."/>
            <person name="Natvig D.O."/>
            <person name="Lalanne C."/>
            <person name="Gautier V."/>
            <person name="Ament-Velasquez S.L."/>
            <person name="Kruys A."/>
            <person name="Hutchinson M.I."/>
            <person name="Powell A.J."/>
            <person name="Barry K."/>
            <person name="Miller A.N."/>
            <person name="Grigoriev I.V."/>
            <person name="Debuchy R."/>
            <person name="Gladieux P."/>
            <person name="Hiltunen Thoren M."/>
            <person name="Johannesson H."/>
        </authorList>
    </citation>
    <scope>NUCLEOTIDE SEQUENCE</scope>
    <source>
        <strain evidence="2">CBS 560.94</strain>
    </source>
</reference>
<accession>A0AAE0JKT5</accession>
<dbReference type="Gene3D" id="3.40.50.11960">
    <property type="match status" value="1"/>
</dbReference>
<feature type="compositionally biased region" description="Acidic residues" evidence="1">
    <location>
        <begin position="269"/>
        <end position="284"/>
    </location>
</feature>
<organism evidence="2 3">
    <name type="scientific">Neurospora tetraspora</name>
    <dbReference type="NCBI Taxonomy" id="94610"/>
    <lineage>
        <taxon>Eukaryota</taxon>
        <taxon>Fungi</taxon>
        <taxon>Dikarya</taxon>
        <taxon>Ascomycota</taxon>
        <taxon>Pezizomycotina</taxon>
        <taxon>Sordariomycetes</taxon>
        <taxon>Sordariomycetidae</taxon>
        <taxon>Sordariales</taxon>
        <taxon>Sordariaceae</taxon>
        <taxon>Neurospora</taxon>
    </lineage>
</organism>
<feature type="region of interest" description="Disordered" evidence="1">
    <location>
        <begin position="29"/>
        <end position="67"/>
    </location>
</feature>
<dbReference type="EMBL" id="JAUEPP010000002">
    <property type="protein sequence ID" value="KAK3350787.1"/>
    <property type="molecule type" value="Genomic_DNA"/>
</dbReference>
<dbReference type="PANTHER" id="PTHR14659:SF1">
    <property type="entry name" value="ALPHA- AND GAMMA-ADAPTIN-BINDING PROTEIN P34"/>
    <property type="match status" value="1"/>
</dbReference>
<evidence type="ECO:0008006" key="4">
    <source>
        <dbReference type="Google" id="ProtNLM"/>
    </source>
</evidence>
<dbReference type="AlphaFoldDB" id="A0AAE0JKT5"/>
<reference evidence="2" key="2">
    <citation type="submission" date="2023-06" db="EMBL/GenBank/DDBJ databases">
        <authorList>
            <consortium name="Lawrence Berkeley National Laboratory"/>
            <person name="Haridas S."/>
            <person name="Hensen N."/>
            <person name="Bonometti L."/>
            <person name="Westerberg I."/>
            <person name="Brannstrom I.O."/>
            <person name="Guillou S."/>
            <person name="Cros-Aarteil S."/>
            <person name="Calhoun S."/>
            <person name="Kuo A."/>
            <person name="Mondo S."/>
            <person name="Pangilinan J."/>
            <person name="Riley R."/>
            <person name="Labutti K."/>
            <person name="Andreopoulos B."/>
            <person name="Lipzen A."/>
            <person name="Chen C."/>
            <person name="Yanf M."/>
            <person name="Daum C."/>
            <person name="Ng V."/>
            <person name="Clum A."/>
            <person name="Steindorff A."/>
            <person name="Ohm R."/>
            <person name="Martin F."/>
            <person name="Silar P."/>
            <person name="Natvig D."/>
            <person name="Lalanne C."/>
            <person name="Gautier V."/>
            <person name="Ament-Velasquez S.L."/>
            <person name="Kruys A."/>
            <person name="Hutchinson M.I."/>
            <person name="Powell A.J."/>
            <person name="Barry K."/>
            <person name="Miller A.N."/>
            <person name="Grigoriev I.V."/>
            <person name="Debuchy R."/>
            <person name="Gladieux P."/>
            <person name="Thoren M.H."/>
            <person name="Johannesson H."/>
        </authorList>
    </citation>
    <scope>NUCLEOTIDE SEQUENCE</scope>
    <source>
        <strain evidence="2">CBS 560.94</strain>
    </source>
</reference>
<evidence type="ECO:0000256" key="1">
    <source>
        <dbReference type="SAM" id="MobiDB-lite"/>
    </source>
</evidence>
<feature type="compositionally biased region" description="Acidic residues" evidence="1">
    <location>
        <begin position="404"/>
        <end position="417"/>
    </location>
</feature>
<feature type="region of interest" description="Disordered" evidence="1">
    <location>
        <begin position="359"/>
        <end position="417"/>
    </location>
</feature>
<comment type="caution">
    <text evidence="2">The sequence shown here is derived from an EMBL/GenBank/DDBJ whole genome shotgun (WGS) entry which is preliminary data.</text>
</comment>
<name>A0AAE0JKT5_9PEZI</name>
<dbReference type="GeneID" id="87865849"/>
<sequence>MTSTKAEEITNPRRILAVALTDSSDHLGAVIRDLTGTAPTPQQQPPSQEEDASEHTTEPSLAGTTHPLPLSTPYYTAQIPIWLDLISSPADWSASFLSEEAKEVLGVLGGVVCVFEVPSSKSEKAVYESQNEKTRELIEGVGKVVREGLGGWEWEGVALAVGVTTTVGGKVGGGDEMDADDDMEEEINEWDDLCAEWGLEFVHHRRVVPDTALKGKGKKEAVDNNDKRNEYGEKMGIARALEALQSNDWSGGDGTGSTEGDNNNRGPFDESEDEDADYIDENNWDTEDEFDLGFGYTKKQKMEMRKAFWKGTEESNRTTEEELKAFRSVTQTIDGSIGSEWDAKMKKQAREGFWKSLEEEVQEAKKKGEGKKGESAAAADAAKAGPSAGSGSGAADKVEKEEEKNGDDEEDVIGEEDVERIAKMMLKLQAVRDMSGTVPEEQRKKLALKAVEEVMREL</sequence>
<proteinExistence type="predicted"/>
<evidence type="ECO:0000313" key="3">
    <source>
        <dbReference type="Proteomes" id="UP001278500"/>
    </source>
</evidence>
<feature type="region of interest" description="Disordered" evidence="1">
    <location>
        <begin position="245"/>
        <end position="284"/>
    </location>
</feature>
<feature type="compositionally biased region" description="Low complexity" evidence="1">
    <location>
        <begin position="375"/>
        <end position="395"/>
    </location>
</feature>
<feature type="compositionally biased region" description="Basic and acidic residues" evidence="1">
    <location>
        <begin position="359"/>
        <end position="374"/>
    </location>
</feature>
<dbReference type="PANTHER" id="PTHR14659">
    <property type="entry name" value="ALPHA- AND GAMMA-ADAPTIN-BINDING PROTEIN P34"/>
    <property type="match status" value="1"/>
</dbReference>
<keyword evidence="3" id="KW-1185">Reference proteome</keyword>